<dbReference type="PROSITE" id="PS50110">
    <property type="entry name" value="RESPONSE_REGULATORY"/>
    <property type="match status" value="1"/>
</dbReference>
<dbReference type="InterPro" id="IPR011006">
    <property type="entry name" value="CheY-like_superfamily"/>
</dbReference>
<evidence type="ECO:0000256" key="9">
    <source>
        <dbReference type="SAM" id="SignalP"/>
    </source>
</evidence>
<keyword evidence="8" id="KW-0812">Transmembrane</keyword>
<dbReference type="InterPro" id="IPR003661">
    <property type="entry name" value="HisK_dim/P_dom"/>
</dbReference>
<dbReference type="InterPro" id="IPR001789">
    <property type="entry name" value="Sig_transdc_resp-reg_receiver"/>
</dbReference>
<accession>A0AAE6ZDT5</accession>
<dbReference type="InterPro" id="IPR018062">
    <property type="entry name" value="HTH_AraC-typ_CS"/>
</dbReference>
<evidence type="ECO:0000256" key="6">
    <source>
        <dbReference type="ARBA" id="ARBA00023163"/>
    </source>
</evidence>
<evidence type="ECO:0000256" key="4">
    <source>
        <dbReference type="ARBA" id="ARBA00023015"/>
    </source>
</evidence>
<protein>
    <recommendedName>
        <fullName evidence="2">histidine kinase</fullName>
        <ecNumber evidence="2">2.7.13.3</ecNumber>
    </recommendedName>
</protein>
<dbReference type="InterPro" id="IPR009057">
    <property type="entry name" value="Homeodomain-like_sf"/>
</dbReference>
<keyword evidence="8" id="KW-0472">Membrane</keyword>
<evidence type="ECO:0000256" key="3">
    <source>
        <dbReference type="ARBA" id="ARBA00022553"/>
    </source>
</evidence>
<dbReference type="SMART" id="SM00448">
    <property type="entry name" value="REC"/>
    <property type="match status" value="1"/>
</dbReference>
<dbReference type="InterPro" id="IPR015943">
    <property type="entry name" value="WD40/YVTN_repeat-like_dom_sf"/>
</dbReference>
<dbReference type="GO" id="GO:0003700">
    <property type="term" value="F:DNA-binding transcription factor activity"/>
    <property type="evidence" value="ECO:0007669"/>
    <property type="project" value="InterPro"/>
</dbReference>
<dbReference type="Gene3D" id="2.60.40.10">
    <property type="entry name" value="Immunoglobulins"/>
    <property type="match status" value="1"/>
</dbReference>
<keyword evidence="4" id="KW-0805">Transcription regulation</keyword>
<feature type="chain" id="PRO_5041927606" description="histidine kinase" evidence="9">
    <location>
        <begin position="20"/>
        <end position="1361"/>
    </location>
</feature>
<feature type="domain" description="HTH araC/xylS-type" evidence="10">
    <location>
        <begin position="1260"/>
        <end position="1359"/>
    </location>
</feature>
<dbReference type="Pfam" id="PF12833">
    <property type="entry name" value="HTH_18"/>
    <property type="match status" value="1"/>
</dbReference>
<dbReference type="PANTHER" id="PTHR43547">
    <property type="entry name" value="TWO-COMPONENT HISTIDINE KINASE"/>
    <property type="match status" value="1"/>
</dbReference>
<dbReference type="Gene3D" id="1.10.287.130">
    <property type="match status" value="1"/>
</dbReference>
<proteinExistence type="predicted"/>
<dbReference type="InterPro" id="IPR018060">
    <property type="entry name" value="HTH_AraC"/>
</dbReference>
<dbReference type="SMART" id="SM00387">
    <property type="entry name" value="HATPase_c"/>
    <property type="match status" value="1"/>
</dbReference>
<dbReference type="PANTHER" id="PTHR43547:SF2">
    <property type="entry name" value="HYBRID SIGNAL TRANSDUCTION HISTIDINE KINASE C"/>
    <property type="match status" value="1"/>
</dbReference>
<keyword evidence="9" id="KW-0732">Signal</keyword>
<dbReference type="SUPFAM" id="SSF55874">
    <property type="entry name" value="ATPase domain of HSP90 chaperone/DNA topoisomerase II/histidine kinase"/>
    <property type="match status" value="1"/>
</dbReference>
<evidence type="ECO:0000313" key="14">
    <source>
        <dbReference type="Proteomes" id="UP000502421"/>
    </source>
</evidence>
<evidence type="ECO:0000313" key="13">
    <source>
        <dbReference type="EMBL" id="QJB31129.1"/>
    </source>
</evidence>
<sequence>MLKNGFLALLLFCSLRLCSQGLLFNRLTSEEGLAPGAVLSIAQDGNGFLWFGTQNGLDRFDTRRFKIYKSQDAPGNDVPENYITRLLVDSHKVLWVGTRNGLNRYDPVMDRLDPVPLGKKQGEGFLSISCIYEDRQHTLWVWSSEGLFRLDDRESGRFNPVSIPDSVAGLSVNNNIRTIFQDHQGTYWIGSSCGLTQMTPENGKWRFRCFRHDGRNESGLSDNYVTVIFEDKAGRLWVGTQQGGVNLYDRRSDSFIHYRAGGPNGLVNNNIRDIKMDARGMLWIGTQGGISVYDPASGRFDNYQSYPDNIQTLSHNSVYSIFMDSCDTVWIGTYWGGVNSVSADNTPFHVYKSSTYGEGINNSVVSALSEDAAGNLWAGTEGSGLNYINRATGRITWFRHHPQEEASLGSDLVKVIYRDRDGHIWIGTHGGGLNLYNPAAGNFTRYFYRENDPTVRTAEILTMLESREGIFWVGMQTGLRAFKRTGTALHLLADNRLVRAVGARSVKSVLQSANGDLWVGTSGDLLLMRHNSDTVYRFSTKEDLPKNNINCIHEDRNGNIWIGCAFGGLALYTPGGTKKFTIYTKENGLPDDNVTAILEDKHNNLWISTGNGLSKLDVKNRSFKNYNKSDGLAGNIFNINSCYNSSSGEMLFGGYKGLTFFRPDDIRENPFAPVTFLTGVKLFDHPVTIGQSDGLLEKEISLTSAIRFTHLQNVFTLEFASLNYVQPEKNNYAFKLEGFDSDWNYTSNPAATYMNLPPGSYTFFAKGTNNDGVWGKPAQLRITVLPPIWKTIWAYGLYVLFAAAVVFFVVRFFVLRSLIRRDHELTQLKLDFFTNISHEMRSRLSLIIGPAERLLLINREDYENSRQLKIIRKNSESLLHLLTELMDFRKAESGNLPLQVAEQDIVSFLREVFYAFEDQILSMNIQYGFNSPDVPVWLYFDRIQLEKVFYNLFYNACKFTPSGGRIETAVKEEERAVVITIKDNGRGVAPENLPKLFTNYFQEDDDGSDNKGYGIGLALAKSIIELHGGTIAVDSTRTDEGNTTVFTVTLRKGNVHFNATVKMNKPAAGGGNKANTPPAARQQEDLLMMPDNTKPGTAQKKYTILLIEDNEEILAFNREVLERDYHVVTGTNGSEGWKTAVELIPDIIVSDVMMPGMDGYTLCSQLKSDERTNHIPVILLTAMSSSSQQLSGLQKGADVYLTKPFSIQVLTLHISNLLSLREKIHQRLVKQLAFPSPGQPDGDGQEPEEAAAVIEDPFLVKVIAVIEENMDEPAFNVDTISRKLAISRPVLYKKLHMLTGLTVNDFIRAIRMKKATLYLDSAEYNISEVAYKVGYSDPKYFSREFKKHFGKSPRDWKQKGS</sequence>
<dbReference type="SUPFAM" id="SSF63829">
    <property type="entry name" value="Calcium-dependent phosphotriesterase"/>
    <property type="match status" value="3"/>
</dbReference>
<dbReference type="PROSITE" id="PS50109">
    <property type="entry name" value="HIS_KIN"/>
    <property type="match status" value="1"/>
</dbReference>
<evidence type="ECO:0000259" key="10">
    <source>
        <dbReference type="PROSITE" id="PS01124"/>
    </source>
</evidence>
<dbReference type="SUPFAM" id="SSF46689">
    <property type="entry name" value="Homeodomain-like"/>
    <property type="match status" value="1"/>
</dbReference>
<dbReference type="SMART" id="SM00388">
    <property type="entry name" value="HisKA"/>
    <property type="match status" value="1"/>
</dbReference>
<dbReference type="EC" id="2.7.13.3" evidence="2"/>
<dbReference type="SUPFAM" id="SSF47384">
    <property type="entry name" value="Homodimeric domain of signal transducing histidine kinase"/>
    <property type="match status" value="1"/>
</dbReference>
<dbReference type="RefSeq" id="WP_168803397.1">
    <property type="nucleotide sequence ID" value="NZ_CP051205.1"/>
</dbReference>
<dbReference type="Gene3D" id="1.10.10.60">
    <property type="entry name" value="Homeodomain-like"/>
    <property type="match status" value="1"/>
</dbReference>
<dbReference type="Gene3D" id="2.130.10.10">
    <property type="entry name" value="YVTN repeat-like/Quinoprotein amine dehydrogenase"/>
    <property type="match status" value="2"/>
</dbReference>
<dbReference type="Gene3D" id="3.40.50.2300">
    <property type="match status" value="1"/>
</dbReference>
<evidence type="ECO:0000256" key="7">
    <source>
        <dbReference type="PROSITE-ProRule" id="PRU00169"/>
    </source>
</evidence>
<dbReference type="Pfam" id="PF02518">
    <property type="entry name" value="HATPase_c"/>
    <property type="match status" value="1"/>
</dbReference>
<keyword evidence="5" id="KW-0238">DNA-binding</keyword>
<dbReference type="Pfam" id="PF00512">
    <property type="entry name" value="HisKA"/>
    <property type="match status" value="1"/>
</dbReference>
<dbReference type="SMART" id="SM00342">
    <property type="entry name" value="HTH_ARAC"/>
    <property type="match status" value="1"/>
</dbReference>
<gene>
    <name evidence="13" type="ORF">HF329_07365</name>
</gene>
<evidence type="ECO:0000256" key="2">
    <source>
        <dbReference type="ARBA" id="ARBA00012438"/>
    </source>
</evidence>
<dbReference type="SUPFAM" id="SSF52172">
    <property type="entry name" value="CheY-like"/>
    <property type="match status" value="1"/>
</dbReference>
<dbReference type="FunFam" id="2.60.40.10:FF:000791">
    <property type="entry name" value="Two-component system sensor histidine kinase/response regulator"/>
    <property type="match status" value="1"/>
</dbReference>
<name>A0AAE6ZDT5_9BACT</name>
<dbReference type="Proteomes" id="UP000502421">
    <property type="component" value="Chromosome"/>
</dbReference>
<feature type="domain" description="Histidine kinase" evidence="11">
    <location>
        <begin position="835"/>
        <end position="1054"/>
    </location>
</feature>
<dbReference type="GO" id="GO:0000155">
    <property type="term" value="F:phosphorelay sensor kinase activity"/>
    <property type="evidence" value="ECO:0007669"/>
    <property type="project" value="InterPro"/>
</dbReference>
<dbReference type="InterPro" id="IPR036097">
    <property type="entry name" value="HisK_dim/P_sf"/>
</dbReference>
<dbReference type="InterPro" id="IPR013783">
    <property type="entry name" value="Ig-like_fold"/>
</dbReference>
<keyword evidence="3 7" id="KW-0597">Phosphoprotein</keyword>
<keyword evidence="8" id="KW-1133">Transmembrane helix</keyword>
<evidence type="ECO:0000259" key="12">
    <source>
        <dbReference type="PROSITE" id="PS50110"/>
    </source>
</evidence>
<dbReference type="InterPro" id="IPR011123">
    <property type="entry name" value="Y_Y_Y"/>
</dbReference>
<dbReference type="InterPro" id="IPR003594">
    <property type="entry name" value="HATPase_dom"/>
</dbReference>
<dbReference type="CDD" id="cd00082">
    <property type="entry name" value="HisKA"/>
    <property type="match status" value="1"/>
</dbReference>
<evidence type="ECO:0000259" key="11">
    <source>
        <dbReference type="PROSITE" id="PS50109"/>
    </source>
</evidence>
<keyword evidence="6" id="KW-0804">Transcription</keyword>
<dbReference type="KEGG" id="coy:HF329_07365"/>
<dbReference type="InterPro" id="IPR036890">
    <property type="entry name" value="HATPase_C_sf"/>
</dbReference>
<feature type="domain" description="Response regulatory" evidence="12">
    <location>
        <begin position="1103"/>
        <end position="1218"/>
    </location>
</feature>
<reference evidence="14" key="1">
    <citation type="submission" date="2020-04" db="EMBL/GenBank/DDBJ databases">
        <authorList>
            <person name="Kittiwongwattana C."/>
        </authorList>
    </citation>
    <scope>NUCLEOTIDE SEQUENCE [LARGE SCALE GENOMIC DNA]</scope>
    <source>
        <strain evidence="14">1310</strain>
    </source>
</reference>
<organism evidence="13 14">
    <name type="scientific">Chitinophaga oryzae</name>
    <dbReference type="NCBI Taxonomy" id="2725414"/>
    <lineage>
        <taxon>Bacteria</taxon>
        <taxon>Pseudomonadati</taxon>
        <taxon>Bacteroidota</taxon>
        <taxon>Chitinophagia</taxon>
        <taxon>Chitinophagales</taxon>
        <taxon>Chitinophagaceae</taxon>
        <taxon>Chitinophaga</taxon>
    </lineage>
</organism>
<dbReference type="EMBL" id="CP051205">
    <property type="protein sequence ID" value="QJB31129.1"/>
    <property type="molecule type" value="Genomic_DNA"/>
</dbReference>
<dbReference type="PROSITE" id="PS01124">
    <property type="entry name" value="HTH_ARAC_FAMILY_2"/>
    <property type="match status" value="1"/>
</dbReference>
<dbReference type="Pfam" id="PF07495">
    <property type="entry name" value="Y_Y_Y"/>
    <property type="match status" value="1"/>
</dbReference>
<evidence type="ECO:0000256" key="5">
    <source>
        <dbReference type="ARBA" id="ARBA00023125"/>
    </source>
</evidence>
<dbReference type="Pfam" id="PF00072">
    <property type="entry name" value="Response_reg"/>
    <property type="match status" value="1"/>
</dbReference>
<evidence type="ECO:0000256" key="1">
    <source>
        <dbReference type="ARBA" id="ARBA00000085"/>
    </source>
</evidence>
<feature type="modified residue" description="4-aspartylphosphate" evidence="7">
    <location>
        <position position="1151"/>
    </location>
</feature>
<evidence type="ECO:0000256" key="8">
    <source>
        <dbReference type="SAM" id="Phobius"/>
    </source>
</evidence>
<dbReference type="InterPro" id="IPR005467">
    <property type="entry name" value="His_kinase_dom"/>
</dbReference>
<dbReference type="InterPro" id="IPR004358">
    <property type="entry name" value="Sig_transdc_His_kin-like_C"/>
</dbReference>
<comment type="catalytic activity">
    <reaction evidence="1">
        <text>ATP + protein L-histidine = ADP + protein N-phospho-L-histidine.</text>
        <dbReference type="EC" id="2.7.13.3"/>
    </reaction>
</comment>
<feature type="transmembrane region" description="Helical" evidence="8">
    <location>
        <begin position="792"/>
        <end position="814"/>
    </location>
</feature>
<dbReference type="PROSITE" id="PS00041">
    <property type="entry name" value="HTH_ARAC_FAMILY_1"/>
    <property type="match status" value="1"/>
</dbReference>
<dbReference type="Pfam" id="PF07494">
    <property type="entry name" value="Reg_prop"/>
    <property type="match status" value="9"/>
</dbReference>
<dbReference type="Gene3D" id="3.30.565.10">
    <property type="entry name" value="Histidine kinase-like ATPase, C-terminal domain"/>
    <property type="match status" value="1"/>
</dbReference>
<feature type="signal peptide" evidence="9">
    <location>
        <begin position="1"/>
        <end position="19"/>
    </location>
</feature>
<dbReference type="InterPro" id="IPR011110">
    <property type="entry name" value="Reg_prop"/>
</dbReference>
<dbReference type="GO" id="GO:0043565">
    <property type="term" value="F:sequence-specific DNA binding"/>
    <property type="evidence" value="ECO:0007669"/>
    <property type="project" value="InterPro"/>
</dbReference>
<dbReference type="PRINTS" id="PR00344">
    <property type="entry name" value="BCTRLSENSOR"/>
</dbReference>